<sequence>MDAGTVAIEIEAIPVVTYAMAHNGIQVINAVRVVNRGDELRGATLRAELRDSQGRLSKPFTELLDLPVEAALVLRDLTLALDPAAMATVEAHRPGRLKVEILDEDDWPVGSAEVDVIVHAAQHWSALPVGLGLEMLSAHVMPNSPEVAQVLRTASGILEARTGSPSIEGYQADAERVDDIVRAVYEALQGLGIAYANPPASWHGRVEDAGQKVRTPREVIGERVGTCLDLTVVMAACLEQAGIRPLLWVIEGHAFLGWWRDERALGSIVVTDASEVVNHLDLGHMGLVETTALTKRTDPVDFDHATSIPRQRHLADLSVIEGVVDVRQARLGKVYPLPAQGRAADGTPQIIEYSPAEHSTPVLVVTGGRAATRGAHQDSVPARVTTWKNSLLDLTLRNRLLNYRESTGINLAAPGESLGHVEDLLHAGKAIHLLPSDQLDDVMRARGIRYGRELPAEARAGLVTAKQAVYTDVTSAAYLSRMRSLAYKAKTIVDETGANNLYLALGTLVWSVEGRAEPLRSPLILVPVRLVTGARQSTYRLEIDETGQSTPNYCLLEKLKQLHGMSIPGLENPVADDAGIDLAAAFTAVRVAVQERGLRYHVEDTADIAILQFAKFRLWKDLDEHWETFCDNALVSHLVHTPTAPFADSHDATGSPDLDALAALCPMPADGSQLRAVADAVSGRTFVLEGPPGTGKSQTITNLLARAMAEGKRVLFVAEKRAALDVVKRRLDSVGMGPYSLDLHDKGSKPAVVREQIRKAMDATPFADPQALKVAIEQHDSSAGRLSRYARRVHEANGAGHSLYGATTDLLHRADTEYSFEVPRTLLTHEATTERESLRAMLRTLPDVAGPARPGPNNPWAFVRVDELDAAPFAAVRQAAVEVDRAVDRLVAVSALAGVLRTATRASELESLAALLRAPNITLDTLDRTRSQSWRADSVAVRQEVHAFVAASHPGLDRATPAALELALPDIYARAQAAAASSWFGRKKRLRAVLAELQPGLRPGAVVQPKELVGLLGALVQLQGAVQFLAARTTAVPGVRVPPNWNPLTPEGAGVVAQQLDWLEWAGAAVAPQDSGGTFQSELRRLLESGFTPEAGTIDAVAALAAALKQVFALTRATDDDVRQWLGGQGLVDRWVGTAALRSSHDDDLISLRRWLDLRRTVAALDRARMPGAAAALLDGSIEADDAPQAFEKGLAAASRAERLVSQNLDAFDVRSHERSLRQYVDSGRQVRGLLQQALPREVIAQRDFNAMSESGRIGGLRREVNKTRRALPMRELMTQYGDLITQLMPCVLVSPDSLARFFPAESRMFDIVVFDEASQIRVADAIGAMGRASSVVVVGDSKQMPPSSFGEASVSDDVDSDATASESLTDAESILSECLSAAVPQQWLSWHYRSQDESLIAFSNLHYYEGRLSSFPAPGLGVGGGHSDRGLSLVRVGGVFERSGKGKTLRTNRKEAEAIVEEIRRRFEASPEAVPSIGVVTFNQQQRAFIEALIRDGGDTRIIEALDSSQEEGLFIKNLENVQGDERDVILFSTAFSVNANGVLPLNFGPLSLEGGERRLNVAITRARRQVVLYTSFEPSQLRVEETKNVGVKHLRAYLEMADVGARALESARLRRREHDLHREDIAASLRERGFVVETDVGLSDFRVDLTVALATEPARPVAAVLLDGPEWSSRATIGDRDTLPVEVLGGMLKWPHVARIWLPAWLADREGVLDGFSQSLDRALAGTPVTVGVNGGTSSGLHLPSQPVATATAAPTATATAVAAAAEPDGDVWSGVLGNSLQASLAGPVGADGLRGGQAFRPWVVGLLGSRDILDQLDRSAAARNRVGLAVADAIATEGPIHRDRLVKLVAAAFDLARVNAKRADSILGVVPRGHRKGGEPAILWDLAVDPASWDGFRVDPEGTRPVDHVPLREIANAMRAACSDSGGAERGELHRDVLAMFGFKRLTQGIEARMDEALEHAVRERLVERRGTSYVAGPR</sequence>
<dbReference type="InterPro" id="IPR025103">
    <property type="entry name" value="DUF4011"/>
</dbReference>
<dbReference type="InterPro" id="IPR027417">
    <property type="entry name" value="P-loop_NTPase"/>
</dbReference>
<dbReference type="Pfam" id="PF11784">
    <property type="entry name" value="DUF3320"/>
    <property type="match status" value="1"/>
</dbReference>
<evidence type="ECO:0000313" key="7">
    <source>
        <dbReference type="Proteomes" id="UP001500390"/>
    </source>
</evidence>
<dbReference type="CDD" id="cd18808">
    <property type="entry name" value="SF1_C_Upf1"/>
    <property type="match status" value="1"/>
</dbReference>
<proteinExistence type="predicted"/>
<dbReference type="RefSeq" id="WP_211675550.1">
    <property type="nucleotide sequence ID" value="NZ_BAABFX010000022.1"/>
</dbReference>
<feature type="region of interest" description="Disordered" evidence="1">
    <location>
        <begin position="1343"/>
        <end position="1364"/>
    </location>
</feature>
<dbReference type="Pfam" id="PF13087">
    <property type="entry name" value="AAA_12"/>
    <property type="match status" value="1"/>
</dbReference>
<evidence type="ECO:0000256" key="1">
    <source>
        <dbReference type="SAM" id="MobiDB-lite"/>
    </source>
</evidence>
<accession>A0ABP8JMZ9</accession>
<dbReference type="Pfam" id="PF18741">
    <property type="entry name" value="MTES_1575"/>
    <property type="match status" value="1"/>
</dbReference>
<dbReference type="Pfam" id="PF13086">
    <property type="entry name" value="AAA_11"/>
    <property type="match status" value="1"/>
</dbReference>
<feature type="domain" description="DNA2/NAM7 helicase helicase" evidence="3">
    <location>
        <begin position="670"/>
        <end position="759"/>
    </location>
</feature>
<evidence type="ECO:0000259" key="5">
    <source>
        <dbReference type="Pfam" id="PF18741"/>
    </source>
</evidence>
<dbReference type="Proteomes" id="UP001500390">
    <property type="component" value="Unassembled WGS sequence"/>
</dbReference>
<dbReference type="Gene3D" id="3.40.50.300">
    <property type="entry name" value="P-loop containing nucleotide triphosphate hydrolases"/>
    <property type="match status" value="3"/>
</dbReference>
<reference evidence="7" key="1">
    <citation type="journal article" date="2019" name="Int. J. Syst. Evol. Microbiol.">
        <title>The Global Catalogue of Microorganisms (GCM) 10K type strain sequencing project: providing services to taxonomists for standard genome sequencing and annotation.</title>
        <authorList>
            <consortium name="The Broad Institute Genomics Platform"/>
            <consortium name="The Broad Institute Genome Sequencing Center for Infectious Disease"/>
            <person name="Wu L."/>
            <person name="Ma J."/>
        </authorList>
    </citation>
    <scope>NUCLEOTIDE SEQUENCE [LARGE SCALE GENOMIC DNA]</scope>
    <source>
        <strain evidence="7">JCM 17738</strain>
    </source>
</reference>
<dbReference type="EMBL" id="BAABFX010000022">
    <property type="protein sequence ID" value="GAA4393377.1"/>
    <property type="molecule type" value="Genomic_DNA"/>
</dbReference>
<dbReference type="InterPro" id="IPR041679">
    <property type="entry name" value="DNA2/NAM7-like_C"/>
</dbReference>
<dbReference type="InterPro" id="IPR041677">
    <property type="entry name" value="DNA2/NAM7_AAA_11"/>
</dbReference>
<dbReference type="InterPro" id="IPR021754">
    <property type="entry name" value="DUF3320"/>
</dbReference>
<evidence type="ECO:0000313" key="6">
    <source>
        <dbReference type="EMBL" id="GAA4393377.1"/>
    </source>
</evidence>
<feature type="domain" description="DNA2/NAM7 helicase-like C-terminal" evidence="4">
    <location>
        <begin position="1374"/>
        <end position="1574"/>
    </location>
</feature>
<dbReference type="InterPro" id="IPR049468">
    <property type="entry name" value="Restrct_endonuc-II-like_dom"/>
</dbReference>
<evidence type="ECO:0000259" key="2">
    <source>
        <dbReference type="Pfam" id="PF11784"/>
    </source>
</evidence>
<dbReference type="SUPFAM" id="SSF52540">
    <property type="entry name" value="P-loop containing nucleoside triphosphate hydrolases"/>
    <property type="match status" value="1"/>
</dbReference>
<organism evidence="6 7">
    <name type="scientific">Ornithinibacter aureus</name>
    <dbReference type="NCBI Taxonomy" id="622664"/>
    <lineage>
        <taxon>Bacteria</taxon>
        <taxon>Bacillati</taxon>
        <taxon>Actinomycetota</taxon>
        <taxon>Actinomycetes</taxon>
        <taxon>Micrococcales</taxon>
        <taxon>Intrasporangiaceae</taxon>
        <taxon>Ornithinibacter</taxon>
    </lineage>
</organism>
<dbReference type="PANTHER" id="PTHR10887:SF495">
    <property type="entry name" value="HELICASE SENATAXIN ISOFORM X1-RELATED"/>
    <property type="match status" value="1"/>
</dbReference>
<dbReference type="InterPro" id="IPR045055">
    <property type="entry name" value="DNA2/NAM7-like"/>
</dbReference>
<dbReference type="InterPro" id="IPR047187">
    <property type="entry name" value="SF1_C_Upf1"/>
</dbReference>
<gene>
    <name evidence="6" type="ORF">GCM10023153_13260</name>
</gene>
<keyword evidence="7" id="KW-1185">Reference proteome</keyword>
<evidence type="ECO:0000259" key="3">
    <source>
        <dbReference type="Pfam" id="PF13086"/>
    </source>
</evidence>
<protein>
    <submittedName>
        <fullName evidence="6">DUF3320 domain-containing protein</fullName>
    </submittedName>
</protein>
<dbReference type="Pfam" id="PF13195">
    <property type="entry name" value="DUF4011"/>
    <property type="match status" value="1"/>
</dbReference>
<feature type="domain" description="DUF3320" evidence="2">
    <location>
        <begin position="1832"/>
        <end position="1864"/>
    </location>
</feature>
<feature type="domain" description="Restriction endonuclease type II-like" evidence="5">
    <location>
        <begin position="1625"/>
        <end position="1719"/>
    </location>
</feature>
<dbReference type="PANTHER" id="PTHR10887">
    <property type="entry name" value="DNA2/NAM7 HELICASE FAMILY"/>
    <property type="match status" value="1"/>
</dbReference>
<evidence type="ECO:0000259" key="4">
    <source>
        <dbReference type="Pfam" id="PF13087"/>
    </source>
</evidence>
<comment type="caution">
    <text evidence="6">The sequence shown here is derived from an EMBL/GenBank/DDBJ whole genome shotgun (WGS) entry which is preliminary data.</text>
</comment>
<name>A0ABP8JMZ9_9MICO</name>